<dbReference type="SUPFAM" id="SSF51445">
    <property type="entry name" value="(Trans)glycosidases"/>
    <property type="match status" value="1"/>
</dbReference>
<accession>A0A1L7XV00</accession>
<proteinExistence type="predicted"/>
<dbReference type="EMBL" id="FJOG01000060">
    <property type="protein sequence ID" value="CZR68866.1"/>
    <property type="molecule type" value="Genomic_DNA"/>
</dbReference>
<keyword evidence="5" id="KW-1185">Reference proteome</keyword>
<dbReference type="GO" id="GO:0071966">
    <property type="term" value="P:fungal-type cell wall polysaccharide metabolic process"/>
    <property type="evidence" value="ECO:0007669"/>
    <property type="project" value="TreeGrafter"/>
</dbReference>
<sequence>MISSNLSLVYRTVLTKLSVMPYIPIPSLVVVFFVLFAKTSTCVNDSVTAIEERGIEVDAHRSYGTVPPDMWACRSSTRLSATGAALLESEENAKPSFAVKISAPLELAKQASSPQGEGSTTPPTFYFSSGKPTTAVNPSISSPGKRGVAYNDASLVSVFSKYPKVTWAYNWADMTPDIPSSIEYVPMLWGLGHIQNWESNAEKAILSGATHLLAFNEPDIDSQADLTVTAAVVGYLAHMQPFAGKAKLGSPAVTNGGGHMGLGWLKDFLLRCSSCTVDFVAIHWYNGGNAGAFKDYVVQTHRRRWL</sequence>
<dbReference type="PANTHER" id="PTHR34154">
    <property type="entry name" value="ALKALI-SENSITIVE LINKAGE PROTEIN 1"/>
    <property type="match status" value="1"/>
</dbReference>
<dbReference type="STRING" id="576137.A0A1L7XV00"/>
<dbReference type="OrthoDB" id="43654at2759"/>
<keyword evidence="2" id="KW-1133">Transmembrane helix</keyword>
<reference evidence="4 5" key="1">
    <citation type="submission" date="2016-03" db="EMBL/GenBank/DDBJ databases">
        <authorList>
            <person name="Ploux O."/>
        </authorList>
    </citation>
    <scope>NUCLEOTIDE SEQUENCE [LARGE SCALE GENOMIC DNA]</scope>
    <source>
        <strain evidence="4 5">UAMH 11012</strain>
    </source>
</reference>
<keyword evidence="2" id="KW-0472">Membrane</keyword>
<dbReference type="Pfam" id="PF11790">
    <property type="entry name" value="Glyco_hydro_cc"/>
    <property type="match status" value="1"/>
</dbReference>
<dbReference type="InterPro" id="IPR017853">
    <property type="entry name" value="GH"/>
</dbReference>
<dbReference type="InterPro" id="IPR024655">
    <property type="entry name" value="Asl1_glyco_hydro_catalytic"/>
</dbReference>
<evidence type="ECO:0000259" key="3">
    <source>
        <dbReference type="Pfam" id="PF11790"/>
    </source>
</evidence>
<dbReference type="PANTHER" id="PTHR34154:SF10">
    <property type="entry name" value="ASL1-LIKE GLYCOSYL HYDROLASE CATALYTIC DOMAIN-CONTAINING PROTEIN"/>
    <property type="match status" value="1"/>
</dbReference>
<evidence type="ECO:0000256" key="1">
    <source>
        <dbReference type="SAM" id="MobiDB-lite"/>
    </source>
</evidence>
<name>A0A1L7XV00_9HELO</name>
<feature type="region of interest" description="Disordered" evidence="1">
    <location>
        <begin position="110"/>
        <end position="144"/>
    </location>
</feature>
<feature type="compositionally biased region" description="Polar residues" evidence="1">
    <location>
        <begin position="110"/>
        <end position="142"/>
    </location>
</feature>
<keyword evidence="2" id="KW-0812">Transmembrane</keyword>
<organism evidence="4 5">
    <name type="scientific">Phialocephala subalpina</name>
    <dbReference type="NCBI Taxonomy" id="576137"/>
    <lineage>
        <taxon>Eukaryota</taxon>
        <taxon>Fungi</taxon>
        <taxon>Dikarya</taxon>
        <taxon>Ascomycota</taxon>
        <taxon>Pezizomycotina</taxon>
        <taxon>Leotiomycetes</taxon>
        <taxon>Helotiales</taxon>
        <taxon>Mollisiaceae</taxon>
        <taxon>Phialocephala</taxon>
        <taxon>Phialocephala fortinii species complex</taxon>
    </lineage>
</organism>
<evidence type="ECO:0000313" key="5">
    <source>
        <dbReference type="Proteomes" id="UP000184330"/>
    </source>
</evidence>
<dbReference type="GO" id="GO:0009277">
    <property type="term" value="C:fungal-type cell wall"/>
    <property type="evidence" value="ECO:0007669"/>
    <property type="project" value="TreeGrafter"/>
</dbReference>
<evidence type="ECO:0000313" key="4">
    <source>
        <dbReference type="EMBL" id="CZR68866.1"/>
    </source>
</evidence>
<dbReference type="AlphaFoldDB" id="A0A1L7XV00"/>
<feature type="domain" description="Asl1-like glycosyl hydrolase catalytic" evidence="3">
    <location>
        <begin position="147"/>
        <end position="302"/>
    </location>
</feature>
<dbReference type="InterPro" id="IPR053183">
    <property type="entry name" value="ASL1"/>
</dbReference>
<evidence type="ECO:0000256" key="2">
    <source>
        <dbReference type="SAM" id="Phobius"/>
    </source>
</evidence>
<gene>
    <name evidence="4" type="ORF">PAC_18766</name>
</gene>
<feature type="transmembrane region" description="Helical" evidence="2">
    <location>
        <begin position="20"/>
        <end position="37"/>
    </location>
</feature>
<dbReference type="Proteomes" id="UP000184330">
    <property type="component" value="Unassembled WGS sequence"/>
</dbReference>
<protein>
    <recommendedName>
        <fullName evidence="3">Asl1-like glycosyl hydrolase catalytic domain-containing protein</fullName>
    </recommendedName>
</protein>